<keyword evidence="1" id="KW-0812">Transmembrane</keyword>
<organism evidence="2 3">
    <name type="scientific">Nocardioides acrostichi</name>
    <dbReference type="NCBI Taxonomy" id="2784339"/>
    <lineage>
        <taxon>Bacteria</taxon>
        <taxon>Bacillati</taxon>
        <taxon>Actinomycetota</taxon>
        <taxon>Actinomycetes</taxon>
        <taxon>Propionibacteriales</taxon>
        <taxon>Nocardioidaceae</taxon>
        <taxon>Nocardioides</taxon>
    </lineage>
</organism>
<dbReference type="AlphaFoldDB" id="A0A930Y7U5"/>
<evidence type="ECO:0000313" key="2">
    <source>
        <dbReference type="EMBL" id="MBF4162412.1"/>
    </source>
</evidence>
<comment type="caution">
    <text evidence="2">The sequence shown here is derived from an EMBL/GenBank/DDBJ whole genome shotgun (WGS) entry which is preliminary data.</text>
</comment>
<dbReference type="RefSeq" id="WP_194503670.1">
    <property type="nucleotide sequence ID" value="NZ_JADIVZ010000005.1"/>
</dbReference>
<dbReference type="EMBL" id="JADIVZ010000005">
    <property type="protein sequence ID" value="MBF4162412.1"/>
    <property type="molecule type" value="Genomic_DNA"/>
</dbReference>
<evidence type="ECO:0000313" key="3">
    <source>
        <dbReference type="Proteomes" id="UP000656804"/>
    </source>
</evidence>
<evidence type="ECO:0000256" key="1">
    <source>
        <dbReference type="SAM" id="Phobius"/>
    </source>
</evidence>
<accession>A0A930Y7U5</accession>
<gene>
    <name evidence="2" type="ORF">ISG29_11985</name>
</gene>
<keyword evidence="1" id="KW-1133">Transmembrane helix</keyword>
<keyword evidence="3" id="KW-1185">Reference proteome</keyword>
<proteinExistence type="predicted"/>
<dbReference type="Proteomes" id="UP000656804">
    <property type="component" value="Unassembled WGS sequence"/>
</dbReference>
<protein>
    <submittedName>
        <fullName evidence="2">Uncharacterized protein</fullName>
    </submittedName>
</protein>
<feature type="transmembrane region" description="Helical" evidence="1">
    <location>
        <begin position="20"/>
        <end position="42"/>
    </location>
</feature>
<keyword evidence="1" id="KW-0472">Membrane</keyword>
<reference evidence="2" key="1">
    <citation type="submission" date="2020-11" db="EMBL/GenBank/DDBJ databases">
        <title>Nocardioides sp. CBS4Y-1, whole genome shotgun sequence.</title>
        <authorList>
            <person name="Tuo L."/>
        </authorList>
    </citation>
    <scope>NUCLEOTIDE SEQUENCE</scope>
    <source>
        <strain evidence="2">CBS4Y-1</strain>
    </source>
</reference>
<sequence>MSPIDSWDGATAVFTGAGDVPLDVLFVVVAFAMFIGFLVTMVRHENHAYEQMIAHTAVEKGPAVEGEPSAY</sequence>
<name>A0A930Y7U5_9ACTN</name>